<protein>
    <submittedName>
        <fullName evidence="1">Uncharacterized protein</fullName>
    </submittedName>
</protein>
<evidence type="ECO:0000313" key="2">
    <source>
        <dbReference type="Proteomes" id="UP000830768"/>
    </source>
</evidence>
<reference evidence="1" key="1">
    <citation type="submission" date="2021-11" db="EMBL/GenBank/DDBJ databases">
        <title>Fusarium solani-melongenae Genome sequencing and assembly.</title>
        <authorList>
            <person name="Xie S."/>
            <person name="Huang L."/>
            <person name="Zhang X."/>
        </authorList>
    </citation>
    <scope>NUCLEOTIDE SEQUENCE</scope>
    <source>
        <strain evidence="1">CRI 24-3</strain>
    </source>
</reference>
<evidence type="ECO:0000313" key="1">
    <source>
        <dbReference type="EMBL" id="UPK96685.1"/>
    </source>
</evidence>
<gene>
    <name evidence="1" type="ORF">LCI18_007620</name>
</gene>
<accession>A0ACD3Z6E7</accession>
<dbReference type="Proteomes" id="UP000830768">
    <property type="component" value="Chromosome 6"/>
</dbReference>
<keyword evidence="2" id="KW-1185">Reference proteome</keyword>
<name>A0ACD3Z6E7_FUSSC</name>
<sequence length="983" mass="110463">MASSQDKDAANSLQATYNILKQIARTLWRGEHDPQLRGFYAELHAYLTIIYHHLKRISSSHVTIDKDVQNRLFDCIDSIFTRNLLRLSSDARLRHLDELRDDIQGLADNGTKVEALQLYLDFGATQIERDDFLESLNALEKELDTRYPEDMSQWAPEDFGPLIKINEPSYAVWSAAQSIFKALVACKDCVCTPTHDFGARLCLGTHRKPDCEAGDQVDFDMFLSMKEDWHEAHIHTAKDRTVKIVVDQSRQRQRASRSMVVKQLCEPIARVSTMAGYRLQLKVTKDQLFKLQSERSASLVDKTKHPLSLDQFLRDRPRNFTERTKRILAVILSSAVFHLHNTPWLEPSWNSSNVLFFQTSSSAVTLRPFIQTKLSPLDFSPLHDGREHSPDATDSEDLDPDDLDPDDFDPDDMDPDDWLMHQCPVLVTLAMMLLEIYFATPFDVLARRYKVELSESQSSTKHLDVSVVFQACRTEIPENSQFYVAVGSCLDPQVWETENGGSLSSDELRSRIYEKVVLPLETELSQAYSSILINDLDKFAETLDFASWDQTIQTLSQQTNVEASRQNTELNLGLERSYSLSPSLAAPYRTPGSVQHPGLSNRRLSDLDSRVTVSASNTPNLIHFPSGSDVEAALCDSTASLSLESYPQWKYTIGILCALPKELLAVRALFDTKHSKPKNLRGDVNNYALGTISGHMVVAACLPAGEYGTNAAADSASNMRRSFPSIAFCLLVGIGGGAPTPQNDIRLGDVVVSLPTARFPGVIQYDRGKEIENSTFELTGALQPPPRQLMTAISSLRSNPDLPSDPLQPFLSDVVNRVPDSSKLKYMHPGQEHDHLFSLACRACQAGHCMDMKNHIQKRPLRPTNHPEIHYGLIASANRVLKDAAVRDRWAQEHGILCFEMEAAGVMNTFPCLVIRGICDYADSYKSKEWQEYAAATAAAYAKLLLTEVAVSDDMRNGFWEQERTLMDFRPLEQPISNEQRVE</sequence>
<proteinExistence type="predicted"/>
<dbReference type="EMBL" id="CP090035">
    <property type="protein sequence ID" value="UPK96685.1"/>
    <property type="molecule type" value="Genomic_DNA"/>
</dbReference>
<organism evidence="1 2">
    <name type="scientific">Fusarium solani subsp. cucurbitae</name>
    <name type="common">Neocosmosporum cucurbitae</name>
    <dbReference type="NCBI Taxonomy" id="2747967"/>
    <lineage>
        <taxon>Eukaryota</taxon>
        <taxon>Fungi</taxon>
        <taxon>Dikarya</taxon>
        <taxon>Ascomycota</taxon>
        <taxon>Pezizomycotina</taxon>
        <taxon>Sordariomycetes</taxon>
        <taxon>Hypocreomycetidae</taxon>
        <taxon>Hypocreales</taxon>
        <taxon>Nectriaceae</taxon>
        <taxon>Fusarium</taxon>
        <taxon>Fusarium solani species complex</taxon>
    </lineage>
</organism>